<dbReference type="PANTHER" id="PTHR37946:SF1">
    <property type="entry name" value="SLL1969 PROTEIN"/>
    <property type="match status" value="1"/>
</dbReference>
<dbReference type="SUPFAM" id="SSF53474">
    <property type="entry name" value="alpha/beta-Hydrolases"/>
    <property type="match status" value="1"/>
</dbReference>
<gene>
    <name evidence="1" type="ORF">H6F44_10740</name>
</gene>
<name>A0A926USS2_9CYAN</name>
<evidence type="ECO:0000313" key="2">
    <source>
        <dbReference type="Proteomes" id="UP000631421"/>
    </source>
</evidence>
<dbReference type="EMBL" id="JACJPY010000029">
    <property type="protein sequence ID" value="MBD2150594.1"/>
    <property type="molecule type" value="Genomic_DNA"/>
</dbReference>
<dbReference type="Proteomes" id="UP000631421">
    <property type="component" value="Unassembled WGS sequence"/>
</dbReference>
<reference evidence="1" key="2">
    <citation type="submission" date="2020-08" db="EMBL/GenBank/DDBJ databases">
        <authorList>
            <person name="Chen M."/>
            <person name="Teng W."/>
            <person name="Zhao L."/>
            <person name="Hu C."/>
            <person name="Zhou Y."/>
            <person name="Han B."/>
            <person name="Song L."/>
            <person name="Shu W."/>
        </authorList>
    </citation>
    <scope>NUCLEOTIDE SEQUENCE</scope>
    <source>
        <strain evidence="1">FACHB-1277</strain>
    </source>
</reference>
<sequence length="291" mass="32616">MLHESFGSRFVLFGQHGWADRDRDINSLARSIANRYGDIPIYTPNLGWLNTWLKIAPLINYVEQTAQTAIAAYPDLPWRIVAHSMGGLIWLEILSRNPQWWPRVHSLVLIGSPVGGSDLGRLFDPLRIFPLIARDLGRNRRPIAEAIAAKIPTLSIISDIGHHTDGIVPLGASQFAHAQVVQLQGLRHATLKNHPQVAAVIQQFWQNPIITPLSIDTSAQLIAELRARDLTETDSRNFGKAKAIKSYDDGTKLWEWENLLRIQHFYVSVPNAKPSEQAGDRCIYSAYAGVR</sequence>
<keyword evidence="2" id="KW-1185">Reference proteome</keyword>
<evidence type="ECO:0000313" key="1">
    <source>
        <dbReference type="EMBL" id="MBD2150594.1"/>
    </source>
</evidence>
<dbReference type="PANTHER" id="PTHR37946">
    <property type="entry name" value="SLL1969 PROTEIN"/>
    <property type="match status" value="1"/>
</dbReference>
<accession>A0A926USS2</accession>
<proteinExistence type="predicted"/>
<reference evidence="1" key="1">
    <citation type="journal article" date="2015" name="ISME J.">
        <title>Draft Genome Sequence of Streptomyces incarnatus NRRL8089, which Produces the Nucleoside Antibiotic Sinefungin.</title>
        <authorList>
            <person name="Oshima K."/>
            <person name="Hattori M."/>
            <person name="Shimizu H."/>
            <person name="Fukuda K."/>
            <person name="Nemoto M."/>
            <person name="Inagaki K."/>
            <person name="Tamura T."/>
        </authorList>
    </citation>
    <scope>NUCLEOTIDE SEQUENCE</scope>
    <source>
        <strain evidence="1">FACHB-1277</strain>
    </source>
</reference>
<comment type="caution">
    <text evidence="1">The sequence shown here is derived from an EMBL/GenBank/DDBJ whole genome shotgun (WGS) entry which is preliminary data.</text>
</comment>
<dbReference type="Gene3D" id="3.40.50.1820">
    <property type="entry name" value="alpha/beta hydrolase"/>
    <property type="match status" value="1"/>
</dbReference>
<dbReference type="RefSeq" id="WP_190350955.1">
    <property type="nucleotide sequence ID" value="NZ_JACJPY010000029.1"/>
</dbReference>
<organism evidence="1 2">
    <name type="scientific">Pseudanabaena cinerea FACHB-1277</name>
    <dbReference type="NCBI Taxonomy" id="2949581"/>
    <lineage>
        <taxon>Bacteria</taxon>
        <taxon>Bacillati</taxon>
        <taxon>Cyanobacteriota</taxon>
        <taxon>Cyanophyceae</taxon>
        <taxon>Pseudanabaenales</taxon>
        <taxon>Pseudanabaenaceae</taxon>
        <taxon>Pseudanabaena</taxon>
        <taxon>Pseudanabaena cinerea</taxon>
    </lineage>
</organism>
<dbReference type="InterPro" id="IPR029058">
    <property type="entry name" value="AB_hydrolase_fold"/>
</dbReference>
<dbReference type="AlphaFoldDB" id="A0A926USS2"/>
<protein>
    <submittedName>
        <fullName evidence="1">Lysophospholipase</fullName>
    </submittedName>
</protein>